<dbReference type="SMART" id="SM00020">
    <property type="entry name" value="Tryp_SPc"/>
    <property type="match status" value="1"/>
</dbReference>
<reference evidence="4" key="1">
    <citation type="journal article" date="2021" name="Mol. Ecol. Resour.">
        <title>Apolygus lucorum genome provides insights into omnivorousness and mesophyll feeding.</title>
        <authorList>
            <person name="Liu Y."/>
            <person name="Liu H."/>
            <person name="Wang H."/>
            <person name="Huang T."/>
            <person name="Liu B."/>
            <person name="Yang B."/>
            <person name="Yin L."/>
            <person name="Li B."/>
            <person name="Zhang Y."/>
            <person name="Zhang S."/>
            <person name="Jiang F."/>
            <person name="Zhang X."/>
            <person name="Ren Y."/>
            <person name="Wang B."/>
            <person name="Wang S."/>
            <person name="Lu Y."/>
            <person name="Wu K."/>
            <person name="Fan W."/>
            <person name="Wang G."/>
        </authorList>
    </citation>
    <scope>NUCLEOTIDE SEQUENCE</scope>
    <source>
        <strain evidence="4">12Hb</strain>
    </source>
</reference>
<keyword evidence="5" id="KW-1185">Reference proteome</keyword>
<dbReference type="InterPro" id="IPR043504">
    <property type="entry name" value="Peptidase_S1_PA_chymotrypsin"/>
</dbReference>
<feature type="region of interest" description="Disordered" evidence="2">
    <location>
        <begin position="199"/>
        <end position="232"/>
    </location>
</feature>
<comment type="caution">
    <text evidence="4">The sequence shown here is derived from an EMBL/GenBank/DDBJ whole genome shotgun (WGS) entry which is preliminary data.</text>
</comment>
<dbReference type="PROSITE" id="PS50240">
    <property type="entry name" value="TRYPSIN_DOM"/>
    <property type="match status" value="1"/>
</dbReference>
<gene>
    <name evidence="4" type="ORF">GE061_010068</name>
</gene>
<proteinExistence type="predicted"/>
<dbReference type="InterPro" id="IPR001878">
    <property type="entry name" value="Znf_CCHC"/>
</dbReference>
<dbReference type="PROSITE" id="PS00134">
    <property type="entry name" value="TRYPSIN_HIS"/>
    <property type="match status" value="1"/>
</dbReference>
<dbReference type="PANTHER" id="PTHR24252">
    <property type="entry name" value="ACROSIN-RELATED"/>
    <property type="match status" value="1"/>
</dbReference>
<dbReference type="FunFam" id="2.40.10.10:FF:000068">
    <property type="entry name" value="transmembrane protease serine 2"/>
    <property type="match status" value="1"/>
</dbReference>
<protein>
    <recommendedName>
        <fullName evidence="3">Peptidase S1 domain-containing protein</fullName>
    </recommendedName>
</protein>
<dbReference type="GO" id="GO:0004252">
    <property type="term" value="F:serine-type endopeptidase activity"/>
    <property type="evidence" value="ECO:0007669"/>
    <property type="project" value="InterPro"/>
</dbReference>
<dbReference type="EMBL" id="WIXP02000002">
    <property type="protein sequence ID" value="KAF6215316.1"/>
    <property type="molecule type" value="Genomic_DNA"/>
</dbReference>
<dbReference type="OrthoDB" id="6627909at2759"/>
<dbReference type="Gene3D" id="2.40.10.10">
    <property type="entry name" value="Trypsin-like serine proteases"/>
    <property type="match status" value="1"/>
</dbReference>
<name>A0A8S9Y4P6_APOLU</name>
<dbReference type="GO" id="GO:0003676">
    <property type="term" value="F:nucleic acid binding"/>
    <property type="evidence" value="ECO:0007669"/>
    <property type="project" value="InterPro"/>
</dbReference>
<evidence type="ECO:0000259" key="3">
    <source>
        <dbReference type="PROSITE" id="PS50240"/>
    </source>
</evidence>
<dbReference type="SMART" id="SM00343">
    <property type="entry name" value="ZnF_C2HC"/>
    <property type="match status" value="2"/>
</dbReference>
<dbReference type="Gene3D" id="4.10.60.10">
    <property type="entry name" value="Zinc finger, CCHC-type"/>
    <property type="match status" value="1"/>
</dbReference>
<dbReference type="SUPFAM" id="SSF50494">
    <property type="entry name" value="Trypsin-like serine proteases"/>
    <property type="match status" value="1"/>
</dbReference>
<dbReference type="PANTHER" id="PTHR24252:SF7">
    <property type="entry name" value="HYALIN"/>
    <property type="match status" value="1"/>
</dbReference>
<sequence length="414" mass="45241">MEKLEKMKSMGENGLIGLDEMAARVDNAVTTVVLIVRAEYLYDPVILNSLVSKLNIFLNLLGEYVGRLGDGPVSLERFNNWLQDKVEAIGNAGAWETSESNSQTQTKEEVQEARIPALKEQVKPSHSLLARKCLKCNVPSHVLKDCRNFAQMKNDDRLQWARERDICLGCLQQGHWGYACKAKVLCGMCKKPHNTLLHPKSTQTVGSHQEAVGSEGKDENGDAGEEATSENNATTAVNIVKRNLAVVAYASADSSEDGVSPGAEGTSCKCGWANRVSGSRIMGGRFYNKNEYPFLVSLVKVNGTKYTALCGGAIITPNHVITAAHCLNKIIKFRLKAAVFLGAHDRREVKTTAVYVHVAHFQQHAGYIPLKRDDIAILTLASSINFNKIIGPVCMPHPGLDVSGKTVRILVPMT</sequence>
<evidence type="ECO:0000256" key="2">
    <source>
        <dbReference type="SAM" id="MobiDB-lite"/>
    </source>
</evidence>
<dbReference type="Pfam" id="PF00089">
    <property type="entry name" value="Trypsin"/>
    <property type="match status" value="1"/>
</dbReference>
<accession>A0A8S9Y4P6</accession>
<keyword evidence="1" id="KW-1015">Disulfide bond</keyword>
<dbReference type="InterPro" id="IPR001254">
    <property type="entry name" value="Trypsin_dom"/>
</dbReference>
<evidence type="ECO:0000256" key="1">
    <source>
        <dbReference type="ARBA" id="ARBA00023157"/>
    </source>
</evidence>
<dbReference type="GO" id="GO:0008270">
    <property type="term" value="F:zinc ion binding"/>
    <property type="evidence" value="ECO:0007669"/>
    <property type="project" value="InterPro"/>
</dbReference>
<organism evidence="4 5">
    <name type="scientific">Apolygus lucorum</name>
    <name type="common">Small green plant bug</name>
    <name type="synonym">Lygocoris lucorum</name>
    <dbReference type="NCBI Taxonomy" id="248454"/>
    <lineage>
        <taxon>Eukaryota</taxon>
        <taxon>Metazoa</taxon>
        <taxon>Ecdysozoa</taxon>
        <taxon>Arthropoda</taxon>
        <taxon>Hexapoda</taxon>
        <taxon>Insecta</taxon>
        <taxon>Pterygota</taxon>
        <taxon>Neoptera</taxon>
        <taxon>Paraneoptera</taxon>
        <taxon>Hemiptera</taxon>
        <taxon>Heteroptera</taxon>
        <taxon>Panheteroptera</taxon>
        <taxon>Cimicomorpha</taxon>
        <taxon>Miridae</taxon>
        <taxon>Mirini</taxon>
        <taxon>Apolygus</taxon>
    </lineage>
</organism>
<dbReference type="AlphaFoldDB" id="A0A8S9Y4P6"/>
<dbReference type="GO" id="GO:0006508">
    <property type="term" value="P:proteolysis"/>
    <property type="evidence" value="ECO:0007669"/>
    <property type="project" value="InterPro"/>
</dbReference>
<evidence type="ECO:0000313" key="4">
    <source>
        <dbReference type="EMBL" id="KAF6215316.1"/>
    </source>
</evidence>
<dbReference type="InterPro" id="IPR009003">
    <property type="entry name" value="Peptidase_S1_PA"/>
</dbReference>
<dbReference type="Proteomes" id="UP000466442">
    <property type="component" value="Unassembled WGS sequence"/>
</dbReference>
<dbReference type="InterPro" id="IPR018114">
    <property type="entry name" value="TRYPSIN_HIS"/>
</dbReference>
<feature type="domain" description="Peptidase S1" evidence="3">
    <location>
        <begin position="281"/>
        <end position="414"/>
    </location>
</feature>
<evidence type="ECO:0000313" key="5">
    <source>
        <dbReference type="Proteomes" id="UP000466442"/>
    </source>
</evidence>